<proteinExistence type="predicted"/>
<gene>
    <name evidence="1" type="ORF">Ahy_B03g061944</name>
</gene>
<sequence length="98" mass="11328">MQKHIRTGITLAEIAIILQPKPELPGFYQQRHKIHAFSNKATLNEFVYLTSSHNLPKQQLQPQFLSSQSKWLHFLPKAYSRKPSIPNLHHSKVQTSDS</sequence>
<evidence type="ECO:0000313" key="1">
    <source>
        <dbReference type="EMBL" id="RYR17158.1"/>
    </source>
</evidence>
<organism evidence="1 2">
    <name type="scientific">Arachis hypogaea</name>
    <name type="common">Peanut</name>
    <dbReference type="NCBI Taxonomy" id="3818"/>
    <lineage>
        <taxon>Eukaryota</taxon>
        <taxon>Viridiplantae</taxon>
        <taxon>Streptophyta</taxon>
        <taxon>Embryophyta</taxon>
        <taxon>Tracheophyta</taxon>
        <taxon>Spermatophyta</taxon>
        <taxon>Magnoliopsida</taxon>
        <taxon>eudicotyledons</taxon>
        <taxon>Gunneridae</taxon>
        <taxon>Pentapetalae</taxon>
        <taxon>rosids</taxon>
        <taxon>fabids</taxon>
        <taxon>Fabales</taxon>
        <taxon>Fabaceae</taxon>
        <taxon>Papilionoideae</taxon>
        <taxon>50 kb inversion clade</taxon>
        <taxon>dalbergioids sensu lato</taxon>
        <taxon>Dalbergieae</taxon>
        <taxon>Pterocarpus clade</taxon>
        <taxon>Arachis</taxon>
    </lineage>
</organism>
<comment type="caution">
    <text evidence="1">The sequence shown here is derived from an EMBL/GenBank/DDBJ whole genome shotgun (WGS) entry which is preliminary data.</text>
</comment>
<evidence type="ECO:0000313" key="2">
    <source>
        <dbReference type="Proteomes" id="UP000289738"/>
    </source>
</evidence>
<reference evidence="1 2" key="1">
    <citation type="submission" date="2019-01" db="EMBL/GenBank/DDBJ databases">
        <title>Sequencing of cultivated peanut Arachis hypogaea provides insights into genome evolution and oil improvement.</title>
        <authorList>
            <person name="Chen X."/>
        </authorList>
    </citation>
    <scope>NUCLEOTIDE SEQUENCE [LARGE SCALE GENOMIC DNA]</scope>
    <source>
        <strain evidence="2">cv. Fuhuasheng</strain>
        <tissue evidence="1">Leaves</tissue>
    </source>
</reference>
<dbReference type="AlphaFoldDB" id="A0A444ZSM0"/>
<name>A0A444ZSM0_ARAHY</name>
<keyword evidence="2" id="KW-1185">Reference proteome</keyword>
<protein>
    <submittedName>
        <fullName evidence="1">Uncharacterized protein</fullName>
    </submittedName>
</protein>
<accession>A0A444ZSM0</accession>
<dbReference type="EMBL" id="SDMP01000013">
    <property type="protein sequence ID" value="RYR17158.1"/>
    <property type="molecule type" value="Genomic_DNA"/>
</dbReference>
<dbReference type="Proteomes" id="UP000289738">
    <property type="component" value="Chromosome B03"/>
</dbReference>